<evidence type="ECO:0000313" key="1">
    <source>
        <dbReference type="EMBL" id="KAI7995035.1"/>
    </source>
</evidence>
<dbReference type="EMBL" id="CM045769">
    <property type="protein sequence ID" value="KAI7995035.1"/>
    <property type="molecule type" value="Genomic_DNA"/>
</dbReference>
<organism evidence="1 2">
    <name type="scientific">Camellia lanceoleosa</name>
    <dbReference type="NCBI Taxonomy" id="1840588"/>
    <lineage>
        <taxon>Eukaryota</taxon>
        <taxon>Viridiplantae</taxon>
        <taxon>Streptophyta</taxon>
        <taxon>Embryophyta</taxon>
        <taxon>Tracheophyta</taxon>
        <taxon>Spermatophyta</taxon>
        <taxon>Magnoliopsida</taxon>
        <taxon>eudicotyledons</taxon>
        <taxon>Gunneridae</taxon>
        <taxon>Pentapetalae</taxon>
        <taxon>asterids</taxon>
        <taxon>Ericales</taxon>
        <taxon>Theaceae</taxon>
        <taxon>Camellia</taxon>
    </lineage>
</organism>
<sequence length="86" mass="10093">MDQLEEFDVKAYVCRLLGKRDWSFLVDEVREAVPVDQQIELLESPMKKILPSGNFKPSQKSVTRFVNLWLNCLLFFSCKYSENAME</sequence>
<gene>
    <name evidence="1" type="ORF">LOK49_LG11G01820</name>
</gene>
<reference evidence="1 2" key="1">
    <citation type="journal article" date="2022" name="Plant J.">
        <title>Chromosome-level genome of Camellia lanceoleosa provides a valuable resource for understanding genome evolution and self-incompatibility.</title>
        <authorList>
            <person name="Gong W."/>
            <person name="Xiao S."/>
            <person name="Wang L."/>
            <person name="Liao Z."/>
            <person name="Chang Y."/>
            <person name="Mo W."/>
            <person name="Hu G."/>
            <person name="Li W."/>
            <person name="Zhao G."/>
            <person name="Zhu H."/>
            <person name="Hu X."/>
            <person name="Ji K."/>
            <person name="Xiang X."/>
            <person name="Song Q."/>
            <person name="Yuan D."/>
            <person name="Jin S."/>
            <person name="Zhang L."/>
        </authorList>
    </citation>
    <scope>NUCLEOTIDE SEQUENCE [LARGE SCALE GENOMIC DNA]</scope>
    <source>
        <strain evidence="1">SQ_2022a</strain>
    </source>
</reference>
<keyword evidence="2" id="KW-1185">Reference proteome</keyword>
<dbReference type="Proteomes" id="UP001060215">
    <property type="component" value="Chromosome 12"/>
</dbReference>
<comment type="caution">
    <text evidence="1">The sequence shown here is derived from an EMBL/GenBank/DDBJ whole genome shotgun (WGS) entry which is preliminary data.</text>
</comment>
<name>A0ACC0G3U5_9ERIC</name>
<accession>A0ACC0G3U5</accession>
<protein>
    <submittedName>
        <fullName evidence="1">Signal recognition particle 54 kDa protein 3</fullName>
    </submittedName>
</protein>
<evidence type="ECO:0000313" key="2">
    <source>
        <dbReference type="Proteomes" id="UP001060215"/>
    </source>
</evidence>
<proteinExistence type="predicted"/>